<evidence type="ECO:0000313" key="3">
    <source>
        <dbReference type="Proteomes" id="UP000809349"/>
    </source>
</evidence>
<dbReference type="CDD" id="cd01948">
    <property type="entry name" value="EAL"/>
    <property type="match status" value="1"/>
</dbReference>
<dbReference type="Gene3D" id="3.30.70.270">
    <property type="match status" value="1"/>
</dbReference>
<evidence type="ECO:0000259" key="1">
    <source>
        <dbReference type="PROSITE" id="PS50883"/>
    </source>
</evidence>
<dbReference type="EMBL" id="JAFBIL020000003">
    <property type="protein sequence ID" value="MBZ2207207.1"/>
    <property type="molecule type" value="Genomic_DNA"/>
</dbReference>
<feature type="domain" description="EAL" evidence="1">
    <location>
        <begin position="297"/>
        <end position="554"/>
    </location>
</feature>
<dbReference type="SUPFAM" id="SSF55781">
    <property type="entry name" value="GAF domain-like"/>
    <property type="match status" value="1"/>
</dbReference>
<dbReference type="SMART" id="SM00267">
    <property type="entry name" value="GGDEF"/>
    <property type="match status" value="1"/>
</dbReference>
<dbReference type="RefSeq" id="WP_223467704.1">
    <property type="nucleotide sequence ID" value="NZ_JAFBIL020000003.1"/>
</dbReference>
<dbReference type="Gene3D" id="3.20.20.450">
    <property type="entry name" value="EAL domain"/>
    <property type="match status" value="1"/>
</dbReference>
<dbReference type="InterPro" id="IPR001633">
    <property type="entry name" value="EAL_dom"/>
</dbReference>
<gene>
    <name evidence="2" type="ORF">I4X03_008025</name>
</gene>
<dbReference type="SUPFAM" id="SSF55073">
    <property type="entry name" value="Nucleotide cyclase"/>
    <property type="match status" value="1"/>
</dbReference>
<dbReference type="Pfam" id="PF00563">
    <property type="entry name" value="EAL"/>
    <property type="match status" value="1"/>
</dbReference>
<reference evidence="2 3" key="1">
    <citation type="submission" date="2021-01" db="EMBL/GenBank/DDBJ databases">
        <authorList>
            <person name="Ruan W."/>
            <person name="Khan S.A."/>
            <person name="Jeon C.O."/>
        </authorList>
    </citation>
    <scope>NUCLEOTIDE SEQUENCE [LARGE SCALE GENOMIC DNA]</scope>
    <source>
        <strain evidence="2 3">R798</strain>
    </source>
</reference>
<dbReference type="PANTHER" id="PTHR33121:SF70">
    <property type="entry name" value="SIGNALING PROTEIN YKOW"/>
    <property type="match status" value="1"/>
</dbReference>
<dbReference type="PROSITE" id="PS50883">
    <property type="entry name" value="EAL"/>
    <property type="match status" value="1"/>
</dbReference>
<dbReference type="SMART" id="SM00052">
    <property type="entry name" value="EAL"/>
    <property type="match status" value="1"/>
</dbReference>
<dbReference type="SUPFAM" id="SSF141868">
    <property type="entry name" value="EAL domain-like"/>
    <property type="match status" value="1"/>
</dbReference>
<proteinExistence type="predicted"/>
<dbReference type="Gene3D" id="3.30.450.40">
    <property type="match status" value="1"/>
</dbReference>
<dbReference type="PANTHER" id="PTHR33121">
    <property type="entry name" value="CYCLIC DI-GMP PHOSPHODIESTERASE PDEF"/>
    <property type="match status" value="1"/>
</dbReference>
<evidence type="ECO:0000313" key="2">
    <source>
        <dbReference type="EMBL" id="MBZ2207207.1"/>
    </source>
</evidence>
<protein>
    <submittedName>
        <fullName evidence="2">EAL domain-containing protein</fullName>
    </submittedName>
</protein>
<comment type="caution">
    <text evidence="2">The sequence shown here is derived from an EMBL/GenBank/DDBJ whole genome shotgun (WGS) entry which is preliminary data.</text>
</comment>
<dbReference type="InterPro" id="IPR029016">
    <property type="entry name" value="GAF-like_dom_sf"/>
</dbReference>
<organism evidence="2 3">
    <name type="scientific">Massilia soli</name>
    <dbReference type="NCBI Taxonomy" id="2792854"/>
    <lineage>
        <taxon>Bacteria</taxon>
        <taxon>Pseudomonadati</taxon>
        <taxon>Pseudomonadota</taxon>
        <taxon>Betaproteobacteria</taxon>
        <taxon>Burkholderiales</taxon>
        <taxon>Oxalobacteraceae</taxon>
        <taxon>Telluria group</taxon>
        <taxon>Massilia</taxon>
    </lineage>
</organism>
<dbReference type="InterPro" id="IPR029787">
    <property type="entry name" value="Nucleotide_cyclase"/>
</dbReference>
<sequence>MDDHRLRRLTSLAIHSLQADIGGISILQADRIWLPSHVGLVTNIIETSASFCALAIEADQRWFEIPDARQSERYAVNPLVQLCNFRHYAAVPLTLGSAPVHGTLWVMRLRPGEMTAAQREALADLADLATEALEVRYFDEVTGMCNQTFFEHQLQSLINAGLSQVTVGYVNIRSFTPLRTALGEQVAQTLVRILGARLVAWAGAGALVSHLGGDRFGFALLTPDADVDARIDAVVELLQRPVELPGNRQYWPKVQVGIRTAAPADGSAAELLRNAGSATVVNRGWDIRRYNEAHVDEAILLSELCDVILGKPEHGALEVHYQAQVDIASSALIGWEALVRWRHPKHGLLVPGVFIPMAEKAGQIAALDLLVLRQVCHDLREWLDSGVMVTPVALNFSRSTLFETNFAGSVASIMDLHDIPGEYLECEITETQCADVAALASMLGHLRALNWRIAIDDFGTGHANLETVRQVPCDRIKIDRQFVQGVSSSPVLSGLMRTLGEIARLFNLELVCEGVEDANDVRWLSEQALPLIQGWYFGKAIPSASVMDLLLQWPAGFQAAGIDKLRDQLVEGSIAAPA</sequence>
<dbReference type="Proteomes" id="UP000809349">
    <property type="component" value="Unassembled WGS sequence"/>
</dbReference>
<dbReference type="InterPro" id="IPR000160">
    <property type="entry name" value="GGDEF_dom"/>
</dbReference>
<dbReference type="InterPro" id="IPR043128">
    <property type="entry name" value="Rev_trsase/Diguanyl_cyclase"/>
</dbReference>
<name>A0ABS7SMD0_9BURK</name>
<accession>A0ABS7SMD0</accession>
<reference evidence="2 3" key="2">
    <citation type="submission" date="2021-08" db="EMBL/GenBank/DDBJ databases">
        <title>Massilia sp. R798.</title>
        <authorList>
            <person name="Baek J.H."/>
            <person name="Jung H.S."/>
            <person name="Kim K.R."/>
            <person name="Jeon C.O."/>
        </authorList>
    </citation>
    <scope>NUCLEOTIDE SEQUENCE [LARGE SCALE GENOMIC DNA]</scope>
    <source>
        <strain evidence="2 3">R798</strain>
    </source>
</reference>
<dbReference type="InterPro" id="IPR035919">
    <property type="entry name" value="EAL_sf"/>
</dbReference>
<dbReference type="InterPro" id="IPR050706">
    <property type="entry name" value="Cyclic-di-GMP_PDE-like"/>
</dbReference>
<keyword evidence="3" id="KW-1185">Reference proteome</keyword>
<dbReference type="Pfam" id="PF00990">
    <property type="entry name" value="GGDEF"/>
    <property type="match status" value="1"/>
</dbReference>